<evidence type="ECO:0000313" key="3">
    <source>
        <dbReference type="EMBL" id="TKD66329.1"/>
    </source>
</evidence>
<dbReference type="EMBL" id="SWFM01000013">
    <property type="protein sequence ID" value="TKD66329.1"/>
    <property type="molecule type" value="Genomic_DNA"/>
</dbReference>
<dbReference type="Proteomes" id="UP000310541">
    <property type="component" value="Unassembled WGS sequence"/>
</dbReference>
<dbReference type="OrthoDB" id="9783818at2"/>
<gene>
    <name evidence="3" type="ORF">FBF83_20325</name>
</gene>
<comment type="caution">
    <text evidence="3">The sequence shown here is derived from an EMBL/GenBank/DDBJ whole genome shotgun (WGS) entry which is preliminary data.</text>
</comment>
<evidence type="ECO:0000313" key="4">
    <source>
        <dbReference type="Proteomes" id="UP000310541"/>
    </source>
</evidence>
<name>A0A4U1M6I4_9BACL</name>
<feature type="chain" id="PRO_5038597002" evidence="1">
    <location>
        <begin position="24"/>
        <end position="338"/>
    </location>
</feature>
<protein>
    <submittedName>
        <fullName evidence="3">VWA domain-containing protein</fullName>
    </submittedName>
</protein>
<dbReference type="SMART" id="SM00327">
    <property type="entry name" value="VWA"/>
    <property type="match status" value="1"/>
</dbReference>
<dbReference type="RefSeq" id="WP_136948917.1">
    <property type="nucleotide sequence ID" value="NZ_SWFM01000013.1"/>
</dbReference>
<evidence type="ECO:0000256" key="1">
    <source>
        <dbReference type="SAM" id="SignalP"/>
    </source>
</evidence>
<dbReference type="InterPro" id="IPR036465">
    <property type="entry name" value="vWFA_dom_sf"/>
</dbReference>
<proteinExistence type="predicted"/>
<feature type="signal peptide" evidence="1">
    <location>
        <begin position="1"/>
        <end position="23"/>
    </location>
</feature>
<dbReference type="InterPro" id="IPR002035">
    <property type="entry name" value="VWF_A"/>
</dbReference>
<dbReference type="Pfam" id="PF00092">
    <property type="entry name" value="VWA"/>
    <property type="match status" value="1"/>
</dbReference>
<keyword evidence="1" id="KW-0732">Signal</keyword>
<reference evidence="3 4" key="1">
    <citation type="submission" date="2019-04" db="EMBL/GenBank/DDBJ databases">
        <title>Genome sequence of Bacillus hwajinpoensis strain Y2.</title>
        <authorList>
            <person name="Fair J.L."/>
            <person name="Maclea K.S."/>
        </authorList>
    </citation>
    <scope>NUCLEOTIDE SEQUENCE [LARGE SCALE GENOMIC DNA]</scope>
    <source>
        <strain evidence="3 4">Y2</strain>
    </source>
</reference>
<dbReference type="Gene3D" id="3.40.50.410">
    <property type="entry name" value="von Willebrand factor, type A domain"/>
    <property type="match status" value="2"/>
</dbReference>
<dbReference type="SUPFAM" id="SSF53300">
    <property type="entry name" value="vWA-like"/>
    <property type="match status" value="1"/>
</dbReference>
<dbReference type="PROSITE" id="PS50234">
    <property type="entry name" value="VWFA"/>
    <property type="match status" value="1"/>
</dbReference>
<accession>A0A4U1M6I4</accession>
<feature type="domain" description="VWFA" evidence="2">
    <location>
        <begin position="127"/>
        <end position="319"/>
    </location>
</feature>
<organism evidence="3 4">
    <name type="scientific">Guptibacillus hwajinpoensis</name>
    <dbReference type="NCBI Taxonomy" id="208199"/>
    <lineage>
        <taxon>Bacteria</taxon>
        <taxon>Bacillati</taxon>
        <taxon>Bacillota</taxon>
        <taxon>Bacilli</taxon>
        <taxon>Bacillales</taxon>
        <taxon>Guptibacillaceae</taxon>
        <taxon>Guptibacillus</taxon>
    </lineage>
</organism>
<dbReference type="PROSITE" id="PS51257">
    <property type="entry name" value="PROKAR_LIPOPROTEIN"/>
    <property type="match status" value="1"/>
</dbReference>
<dbReference type="AlphaFoldDB" id="A0A4U1M6I4"/>
<evidence type="ECO:0000259" key="2">
    <source>
        <dbReference type="PROSITE" id="PS50234"/>
    </source>
</evidence>
<sequence length="338" mass="36887">MKRYFVFIIGITCLLLTACSNNSESNGKNNKEEKPVEEAKADFPQAESDAAAIVKEEQGTLIESGKQSINPDKVLENIPSSVNVEEAYNGLVSMLHADYSDVNEAYENYNSEFMDLSKKEEKVEEENVVILLDSSGSMAGQVNGGTKMDLAKDALKRFSSSLPEDANVLLRAYGHKGSNADGDKELSCSSNEVFYDLGTFDEQTFNQALSRFEPTGWTPLGDAIHSVQSDLNGKTGESVKNNVYIVSDGVETCDGDPVEEAKNLHQSDLDVTVNIIGFNVDTEGRKQLEDAADAGGGVYKTVNSKVELNKTLDQLLDEAHQSINQSNQVLHQQGQILQ</sequence>